<gene>
    <name evidence="1" type="ORF">TOT_030000827</name>
</gene>
<dbReference type="GeneID" id="20715971"/>
<dbReference type="VEuPathDB" id="PiroplasmaDB:TOT_030000827"/>
<dbReference type="OrthoDB" id="10398238at2759"/>
<evidence type="ECO:0000313" key="2">
    <source>
        <dbReference type="Proteomes" id="UP000003786"/>
    </source>
</evidence>
<reference evidence="1 2" key="1">
    <citation type="journal article" date="2012" name="MBio">
        <title>Comparative genome analysis of three eukaryotic parasites with differing abilities to transform leukocytes reveals key mediators of Theileria-induced leukocyte transformation.</title>
        <authorList>
            <person name="Hayashida K."/>
            <person name="Hara Y."/>
            <person name="Abe T."/>
            <person name="Yamasaki C."/>
            <person name="Toyoda A."/>
            <person name="Kosuge T."/>
            <person name="Suzuki Y."/>
            <person name="Sato Y."/>
            <person name="Kawashima S."/>
            <person name="Katayama T."/>
            <person name="Wakaguri H."/>
            <person name="Inoue N."/>
            <person name="Homma K."/>
            <person name="Tada-Umezaki M."/>
            <person name="Yagi Y."/>
            <person name="Fujii Y."/>
            <person name="Habara T."/>
            <person name="Kanehisa M."/>
            <person name="Watanabe H."/>
            <person name="Ito K."/>
            <person name="Gojobori T."/>
            <person name="Sugawara H."/>
            <person name="Imanishi T."/>
            <person name="Weir W."/>
            <person name="Gardner M."/>
            <person name="Pain A."/>
            <person name="Shiels B."/>
            <person name="Hattori M."/>
            <person name="Nene V."/>
            <person name="Sugimoto C."/>
        </authorList>
    </citation>
    <scope>NUCLEOTIDE SEQUENCE [LARGE SCALE GENOMIC DNA]</scope>
    <source>
        <strain evidence="1 2">Shintoku</strain>
    </source>
</reference>
<protein>
    <submittedName>
        <fullName evidence="1">Uncharacterized protein</fullName>
    </submittedName>
</protein>
<dbReference type="EMBL" id="AP011948">
    <property type="protein sequence ID" value="BAM41564.1"/>
    <property type="molecule type" value="Genomic_DNA"/>
</dbReference>
<sequence length="770" mass="89547">MLEISMIFGHLDHFKPSLVGRYHVTHGHGEMTILLTIGWKHGHSLDSANDVKTSILKQTNNHKVEVSLERGEEADALYIETFHITNYKEDNYTYNKGETIIRLSREPNDLFVRYEITNIRKIRKIIYYIDKEPKTFNLFPFELNNREMDHILVYFIRYNETPLYLSIFLKNNGNVSEDGIKDMRINYKLDKSGVWKKAEHLAYVFNDLKELAYKHDMFQFFELEKSDKDFLKSDTPVKYPISKIEEHTNEEFKYYTHTSNAKNGITSLFLYRKKIIKSLIIIDKYINRIDVYYDKEDKQNRLPLLIIIYKSGEEKEYYVNEGGNYRWKRQDKLLGYKENNSFLLLTLQHLKGQLMGKVKEIGIGEEFEEAAVSQIDHDGLNVLIQDHHELGYRCLSYSDEGRRFTISKLNCSEAPINISDLPFYSVLGFYVFHHGSSTSPLFLCAVYEVKHDKIFVWYQLTKRDGFDYEICYFLSEDPRLFTNFKPIINMIEAKIYNLNVELVTTLNKSYNYGRETLTNVGEINFNVTYQRRHPTHNRYIMSPANSNYFSINYISVYGTKFENVKFKSVKEIHVFEHSNMHHYKVCISAAEYNFSSESDSIDFHWYEIRKNTNKGNGWTIVGKPKIKMTPDDFDTPQNIASLMDERIYFSEESKDVVYRKPSNEYVEPKLNIKYDTPPTVPYLSGGTWPPIEPEFPDGYGKLYSTYEFDEEKNTIRGTTLGMPGKIGGITPLVGGLLGSGAGVGIVGVTTGYVLYSNIGTITSALGTLLH</sequence>
<organism evidence="1 2">
    <name type="scientific">Theileria orientalis strain Shintoku</name>
    <dbReference type="NCBI Taxonomy" id="869250"/>
    <lineage>
        <taxon>Eukaryota</taxon>
        <taxon>Sar</taxon>
        <taxon>Alveolata</taxon>
        <taxon>Apicomplexa</taxon>
        <taxon>Aconoidasida</taxon>
        <taxon>Piroplasmida</taxon>
        <taxon>Theileriidae</taxon>
        <taxon>Theileria</taxon>
    </lineage>
</organism>
<dbReference type="KEGG" id="tot:TOT_030000827"/>
<keyword evidence="2" id="KW-1185">Reference proteome</keyword>
<proteinExistence type="predicted"/>
<dbReference type="AlphaFoldDB" id="J4DPZ5"/>
<dbReference type="Proteomes" id="UP000003786">
    <property type="component" value="Chromosome 3"/>
</dbReference>
<dbReference type="RefSeq" id="XP_009691865.1">
    <property type="nucleotide sequence ID" value="XM_009693570.1"/>
</dbReference>
<accession>J4DPZ5</accession>
<name>J4DPZ5_THEOR</name>
<evidence type="ECO:0000313" key="1">
    <source>
        <dbReference type="EMBL" id="BAM41564.1"/>
    </source>
</evidence>